<gene>
    <name evidence="1" type="ORF">dsat_1997</name>
</gene>
<name>S7TFZ2_9BACT</name>
<reference evidence="1 2" key="1">
    <citation type="journal article" date="2013" name="Genome Announc.">
        <title>Draft genome sequences for three mercury-methylating, sulfate-reducing bacteria.</title>
        <authorList>
            <person name="Brown S.D."/>
            <person name="Hurt R.A.Jr."/>
            <person name="Gilmour C.C."/>
            <person name="Elias D.A."/>
        </authorList>
    </citation>
    <scope>NUCLEOTIDE SEQUENCE [LARGE SCALE GENOMIC DNA]</scope>
    <source>
        <strain evidence="1 2">DSM 16529</strain>
    </source>
</reference>
<evidence type="ECO:0000313" key="2">
    <source>
        <dbReference type="Proteomes" id="UP000014975"/>
    </source>
</evidence>
<dbReference type="OrthoDB" id="5471833at2"/>
<dbReference type="eggNOG" id="COG5512">
    <property type="taxonomic scope" value="Bacteria"/>
</dbReference>
<keyword evidence="2" id="KW-1185">Reference proteome</keyword>
<dbReference type="RefSeq" id="WP_020885883.1">
    <property type="nucleotide sequence ID" value="NZ_ATHI01000003.1"/>
</dbReference>
<dbReference type="Proteomes" id="UP000014975">
    <property type="component" value="Unassembled WGS sequence"/>
</dbReference>
<dbReference type="EMBL" id="ATHI01000003">
    <property type="protein sequence ID" value="EPR35656.1"/>
    <property type="molecule type" value="Genomic_DNA"/>
</dbReference>
<comment type="caution">
    <text evidence="1">The sequence shown here is derived from an EMBL/GenBank/DDBJ whole genome shotgun (WGS) entry which is preliminary data.</text>
</comment>
<sequence length="181" mass="20199">MAADEKHDPWTRRRVFRRRSKDNREGVAPRAGEMLSDLWQRLGGSDRVRLVALWRAWSEVLGSHLAEMAKPLGSRGRTLVLGADEPLVMQELGFLAPEILARVNAFLGQEHFDKVVFELIDGRIPLDGIGERASASDHPRPKAPQALGGLEHLLRSDSAVARSYQAYVRRFVGERDTGGHS</sequence>
<dbReference type="PATRIC" id="fig|1121439.3.peg.382"/>
<evidence type="ECO:0008006" key="3">
    <source>
        <dbReference type="Google" id="ProtNLM"/>
    </source>
</evidence>
<proteinExistence type="predicted"/>
<evidence type="ECO:0000313" key="1">
    <source>
        <dbReference type="EMBL" id="EPR35656.1"/>
    </source>
</evidence>
<protein>
    <recommendedName>
        <fullName evidence="3">DUF721 domain-containing protein</fullName>
    </recommendedName>
</protein>
<accession>S7TFZ2</accession>
<dbReference type="InterPro" id="IPR007922">
    <property type="entry name" value="DciA-like"/>
</dbReference>
<dbReference type="PANTHER" id="PTHR36456">
    <property type="entry name" value="UPF0232 PROTEIN SCO3875"/>
    <property type="match status" value="1"/>
</dbReference>
<dbReference type="STRING" id="1121439.dsat_1997"/>
<dbReference type="PANTHER" id="PTHR36456:SF1">
    <property type="entry name" value="UPF0232 PROTEIN SCO3875"/>
    <property type="match status" value="1"/>
</dbReference>
<dbReference type="Pfam" id="PF05258">
    <property type="entry name" value="DciA"/>
    <property type="match status" value="1"/>
</dbReference>
<organism evidence="1 2">
    <name type="scientific">Alkalidesulfovibrio alkalitolerans DSM 16529</name>
    <dbReference type="NCBI Taxonomy" id="1121439"/>
    <lineage>
        <taxon>Bacteria</taxon>
        <taxon>Pseudomonadati</taxon>
        <taxon>Thermodesulfobacteriota</taxon>
        <taxon>Desulfovibrionia</taxon>
        <taxon>Desulfovibrionales</taxon>
        <taxon>Desulfovibrionaceae</taxon>
        <taxon>Alkalidesulfovibrio</taxon>
    </lineage>
</organism>
<dbReference type="AlphaFoldDB" id="S7TFZ2"/>